<evidence type="ECO:0000256" key="1">
    <source>
        <dbReference type="ARBA" id="ARBA00004752"/>
    </source>
</evidence>
<dbReference type="AlphaFoldDB" id="A0A557RIZ4"/>
<dbReference type="RefSeq" id="WP_144347289.1">
    <property type="nucleotide sequence ID" value="NZ_VMKP01000002.1"/>
</dbReference>
<dbReference type="InterPro" id="IPR005490">
    <property type="entry name" value="LD_TPept_cat_dom"/>
</dbReference>
<dbReference type="EMBL" id="VMKP01000002">
    <property type="protein sequence ID" value="TVO65135.1"/>
    <property type="molecule type" value="Genomic_DNA"/>
</dbReference>
<feature type="domain" description="L,D-TPase catalytic" evidence="8">
    <location>
        <begin position="1"/>
        <end position="69"/>
    </location>
</feature>
<evidence type="ECO:0000256" key="5">
    <source>
        <dbReference type="ARBA" id="ARBA00022984"/>
    </source>
</evidence>
<evidence type="ECO:0000256" key="3">
    <source>
        <dbReference type="ARBA" id="ARBA00022679"/>
    </source>
</evidence>
<evidence type="ECO:0000256" key="6">
    <source>
        <dbReference type="ARBA" id="ARBA00023316"/>
    </source>
</evidence>
<evidence type="ECO:0000256" key="7">
    <source>
        <dbReference type="PROSITE-ProRule" id="PRU01373"/>
    </source>
</evidence>
<organism evidence="9 10">
    <name type="scientific">Spiribacter aquaticus</name>
    <dbReference type="NCBI Taxonomy" id="1935996"/>
    <lineage>
        <taxon>Bacteria</taxon>
        <taxon>Pseudomonadati</taxon>
        <taxon>Pseudomonadota</taxon>
        <taxon>Gammaproteobacteria</taxon>
        <taxon>Chromatiales</taxon>
        <taxon>Ectothiorhodospiraceae</taxon>
        <taxon>Spiribacter</taxon>
    </lineage>
</organism>
<feature type="active site" description="Proton donor/acceptor" evidence="7">
    <location>
        <position position="26"/>
    </location>
</feature>
<comment type="pathway">
    <text evidence="1 7">Cell wall biogenesis; peptidoglycan biosynthesis.</text>
</comment>
<dbReference type="GO" id="GO:0071555">
    <property type="term" value="P:cell wall organization"/>
    <property type="evidence" value="ECO:0007669"/>
    <property type="project" value="UniProtKB-UniRule"/>
</dbReference>
<gene>
    <name evidence="9" type="ORF">FPL11_03295</name>
</gene>
<dbReference type="CDD" id="cd16913">
    <property type="entry name" value="YkuD_like"/>
    <property type="match status" value="1"/>
</dbReference>
<dbReference type="GO" id="GO:0009252">
    <property type="term" value="P:peptidoglycan biosynthetic process"/>
    <property type="evidence" value="ECO:0007669"/>
    <property type="project" value="UniProtKB-UniPathway"/>
</dbReference>
<dbReference type="PROSITE" id="PS52029">
    <property type="entry name" value="LD_TPASE"/>
    <property type="match status" value="1"/>
</dbReference>
<evidence type="ECO:0000256" key="4">
    <source>
        <dbReference type="ARBA" id="ARBA00022960"/>
    </source>
</evidence>
<protein>
    <submittedName>
        <fullName evidence="9">L,D-transpeptidase</fullName>
    </submittedName>
</protein>
<dbReference type="GO" id="GO:0008360">
    <property type="term" value="P:regulation of cell shape"/>
    <property type="evidence" value="ECO:0007669"/>
    <property type="project" value="UniProtKB-UniRule"/>
</dbReference>
<accession>A0A557RIZ4</accession>
<comment type="caution">
    <text evidence="9">The sequence shown here is derived from an EMBL/GenBank/DDBJ whole genome shotgun (WGS) entry which is preliminary data.</text>
</comment>
<dbReference type="GO" id="GO:0016740">
    <property type="term" value="F:transferase activity"/>
    <property type="evidence" value="ECO:0007669"/>
    <property type="project" value="UniProtKB-KW"/>
</dbReference>
<comment type="similarity">
    <text evidence="2">Belongs to the YkuD family.</text>
</comment>
<dbReference type="SUPFAM" id="SSF141523">
    <property type="entry name" value="L,D-transpeptidase catalytic domain-like"/>
    <property type="match status" value="1"/>
</dbReference>
<evidence type="ECO:0000256" key="2">
    <source>
        <dbReference type="ARBA" id="ARBA00005992"/>
    </source>
</evidence>
<dbReference type="Proteomes" id="UP000316688">
    <property type="component" value="Unassembled WGS sequence"/>
</dbReference>
<proteinExistence type="inferred from homology"/>
<dbReference type="UniPathway" id="UPA00219"/>
<dbReference type="GO" id="GO:0004180">
    <property type="term" value="F:carboxypeptidase activity"/>
    <property type="evidence" value="ECO:0007669"/>
    <property type="project" value="UniProtKB-ARBA"/>
</dbReference>
<feature type="active site" description="Nucleophile" evidence="7">
    <location>
        <position position="45"/>
    </location>
</feature>
<dbReference type="InterPro" id="IPR038063">
    <property type="entry name" value="Transpep_catalytic_dom"/>
</dbReference>
<dbReference type="Gene3D" id="2.40.440.10">
    <property type="entry name" value="L,D-transpeptidase catalytic domain-like"/>
    <property type="match status" value="1"/>
</dbReference>
<evidence type="ECO:0000313" key="9">
    <source>
        <dbReference type="EMBL" id="TVO65135.1"/>
    </source>
</evidence>
<evidence type="ECO:0000259" key="8">
    <source>
        <dbReference type="PROSITE" id="PS52029"/>
    </source>
</evidence>
<evidence type="ECO:0000313" key="10">
    <source>
        <dbReference type="Proteomes" id="UP000316688"/>
    </source>
</evidence>
<keyword evidence="4 7" id="KW-0133">Cell shape</keyword>
<keyword evidence="10" id="KW-1185">Reference proteome</keyword>
<name>A0A557RIZ4_9GAMM</name>
<keyword evidence="3" id="KW-0808">Transferase</keyword>
<reference evidence="9 10" key="1">
    <citation type="submission" date="2019-07" db="EMBL/GenBank/DDBJ databases">
        <title>Reclasification of Spiribacter aquaticus.</title>
        <authorList>
            <person name="Leon M.J."/>
            <person name="Sanchez-Porro C."/>
            <person name="Ventosa A."/>
        </authorList>
    </citation>
    <scope>NUCLEOTIDE SEQUENCE [LARGE SCALE GENOMIC DNA]</scope>
    <source>
        <strain evidence="9 10">SP30</strain>
    </source>
</reference>
<sequence length="69" mass="7360">MGHPGCRSADGAVPPGRAARGHIGFHGIGNGDHRVHQAFNWTQGCVAMTNAQIETLMDWVRVGTPVIIE</sequence>
<dbReference type="Pfam" id="PF03734">
    <property type="entry name" value="YkuD"/>
    <property type="match status" value="1"/>
</dbReference>
<keyword evidence="5 7" id="KW-0573">Peptidoglycan synthesis</keyword>
<keyword evidence="6 7" id="KW-0961">Cell wall biogenesis/degradation</keyword>